<evidence type="ECO:0000259" key="9">
    <source>
        <dbReference type="PROSITE" id="PS50110"/>
    </source>
</evidence>
<dbReference type="SMART" id="SM00387">
    <property type="entry name" value="HATPase_c"/>
    <property type="match status" value="1"/>
</dbReference>
<feature type="transmembrane region" description="Helical" evidence="6">
    <location>
        <begin position="297"/>
        <end position="316"/>
    </location>
</feature>
<evidence type="ECO:0000313" key="11">
    <source>
        <dbReference type="Proteomes" id="UP000295741"/>
    </source>
</evidence>
<dbReference type="AlphaFoldDB" id="A0A4R6J4W0"/>
<dbReference type="InterPro" id="IPR005467">
    <property type="entry name" value="His_kinase_dom"/>
</dbReference>
<dbReference type="InterPro" id="IPR004358">
    <property type="entry name" value="Sig_transdc_His_kin-like_C"/>
</dbReference>
<dbReference type="EC" id="2.7.13.3" evidence="2"/>
<dbReference type="Gene3D" id="1.10.287.130">
    <property type="match status" value="1"/>
</dbReference>
<organism evidence="10 11">
    <name type="scientific">Sediminibacterium goheungense</name>
    <dbReference type="NCBI Taxonomy" id="1086393"/>
    <lineage>
        <taxon>Bacteria</taxon>
        <taxon>Pseudomonadati</taxon>
        <taxon>Bacteroidota</taxon>
        <taxon>Chitinophagia</taxon>
        <taxon>Chitinophagales</taxon>
        <taxon>Chitinophagaceae</taxon>
        <taxon>Sediminibacterium</taxon>
    </lineage>
</organism>
<dbReference type="InterPro" id="IPR036097">
    <property type="entry name" value="HisK_dim/P_sf"/>
</dbReference>
<feature type="domain" description="Response regulatory" evidence="9">
    <location>
        <begin position="675"/>
        <end position="789"/>
    </location>
</feature>
<evidence type="ECO:0000256" key="1">
    <source>
        <dbReference type="ARBA" id="ARBA00000085"/>
    </source>
</evidence>
<sequence>MNLYPKSIFRNRLIIVLFFSSLLFHSLAAPQPPRAQNGIIDLRQIDLSTTRIRLDGEWGFYWQQLCEPGEKESRMTGLIPFPKRWDDTLIGGSVITPKGYASYMLTVLLPHNARNLALDVPDTYTSYKLFVNNELFVQSGVPGKTKKATVPQWQQFTRELFPVGDTLKLILQIANFEHSKGGPYKSIVIGNKETLFTERAKNNGLDFILMGSIVMCGLFFFGLYFFGRYDKTILYFALFCITYSYRIVGASQYALHSFIGDVPWIILVHLEYLTLFVSVIFFTQYTQKLYPEDSNKYVTAVETWACIILSLITIIFPPSVFTQLINPFLLVMFSVIAYAFYIYVIAYRKKRLGAGYALMSTGVVMLVFIIINLQYFGFVAPQKELLFIGYISFFFLQSLILSYRYSFLLNKAKKEAEQGLVAKSDFLSNMSHEIRTPLNSVIGLSHILLENKPREDQKEQLNVLLFSANNLLNIVNDILDYNKIEAGKINFEYIDMDLVKVFQDLLAGLKTIADEKGIELILEKDPAFNSRIISDPTRISQVVGNLLQNAIKFTRKGHVKLVIKQEKLSKQHVTLTIRVEDTGIGIAAEKQKLIFDRFTQADTSTSRSFGGTGLGLSICKKILELQGSQLQLKSESGTGSVFFFTQTFPVSQAFNFNQEEEVVEIEKGRPLSGVSMLMAEDNELNVLVAKTFLEKWGAHIDVAVNGEEAVKKLDTQKHKLVLMDMHMPVMDGYEAISVIRSRGINIPIVALTASLPSEVEEKAKDLSINGIVTKPFEPDDFLRLLIKILHG</sequence>
<evidence type="ECO:0000313" key="10">
    <source>
        <dbReference type="EMBL" id="TDO29336.1"/>
    </source>
</evidence>
<proteinExistence type="predicted"/>
<dbReference type="SUPFAM" id="SSF52172">
    <property type="entry name" value="CheY-like"/>
    <property type="match status" value="1"/>
</dbReference>
<feature type="modified residue" description="4-aspartylphosphate" evidence="5">
    <location>
        <position position="724"/>
    </location>
</feature>
<protein>
    <recommendedName>
        <fullName evidence="2">histidine kinase</fullName>
        <ecNumber evidence="2">2.7.13.3</ecNumber>
    </recommendedName>
</protein>
<feature type="transmembrane region" description="Helical" evidence="6">
    <location>
        <begin position="262"/>
        <end position="285"/>
    </location>
</feature>
<keyword evidence="7" id="KW-0732">Signal</keyword>
<comment type="catalytic activity">
    <reaction evidence="1">
        <text>ATP + protein L-histidine = ADP + protein N-phospho-L-histidine.</text>
        <dbReference type="EC" id="2.7.13.3"/>
    </reaction>
</comment>
<dbReference type="RefSeq" id="WP_133473941.1">
    <property type="nucleotide sequence ID" value="NZ_SNWP01000010.1"/>
</dbReference>
<evidence type="ECO:0000256" key="2">
    <source>
        <dbReference type="ARBA" id="ARBA00012438"/>
    </source>
</evidence>
<dbReference type="InterPro" id="IPR003661">
    <property type="entry name" value="HisK_dim/P_dom"/>
</dbReference>
<dbReference type="InterPro" id="IPR036890">
    <property type="entry name" value="HATPase_C_sf"/>
</dbReference>
<dbReference type="SMART" id="SM00388">
    <property type="entry name" value="HisKA"/>
    <property type="match status" value="1"/>
</dbReference>
<dbReference type="InterPro" id="IPR008979">
    <property type="entry name" value="Galactose-bd-like_sf"/>
</dbReference>
<dbReference type="CDD" id="cd17546">
    <property type="entry name" value="REC_hyHK_CKI1_RcsC-like"/>
    <property type="match status" value="1"/>
</dbReference>
<dbReference type="PANTHER" id="PTHR45339:SF1">
    <property type="entry name" value="HYBRID SIGNAL TRANSDUCTION HISTIDINE KINASE J"/>
    <property type="match status" value="1"/>
</dbReference>
<evidence type="ECO:0000256" key="7">
    <source>
        <dbReference type="SAM" id="SignalP"/>
    </source>
</evidence>
<dbReference type="InterPro" id="IPR011623">
    <property type="entry name" value="7TMR_DISM_rcpt_extracell_dom1"/>
</dbReference>
<feature type="transmembrane region" description="Helical" evidence="6">
    <location>
        <begin position="328"/>
        <end position="347"/>
    </location>
</feature>
<name>A0A4R6J4W0_9BACT</name>
<keyword evidence="11" id="KW-1185">Reference proteome</keyword>
<reference evidence="10 11" key="1">
    <citation type="submission" date="2019-03" db="EMBL/GenBank/DDBJ databases">
        <title>Genomic Encyclopedia of Archaeal and Bacterial Type Strains, Phase II (KMG-II): from individual species to whole genera.</title>
        <authorList>
            <person name="Goeker M."/>
        </authorList>
    </citation>
    <scope>NUCLEOTIDE SEQUENCE [LARGE SCALE GENOMIC DNA]</scope>
    <source>
        <strain evidence="10 11">DSM 28323</strain>
    </source>
</reference>
<dbReference type="OrthoDB" id="9811889at2"/>
<accession>A0A4R6J4W0</accession>
<comment type="caution">
    <text evidence="10">The sequence shown here is derived from an EMBL/GenBank/DDBJ whole genome shotgun (WGS) entry which is preliminary data.</text>
</comment>
<dbReference type="SUPFAM" id="SSF55874">
    <property type="entry name" value="ATPase domain of HSP90 chaperone/DNA topoisomerase II/histidine kinase"/>
    <property type="match status" value="1"/>
</dbReference>
<evidence type="ECO:0000259" key="8">
    <source>
        <dbReference type="PROSITE" id="PS50109"/>
    </source>
</evidence>
<dbReference type="CDD" id="cd16922">
    <property type="entry name" value="HATPase_EvgS-ArcB-TorS-like"/>
    <property type="match status" value="1"/>
</dbReference>
<dbReference type="GO" id="GO:0000155">
    <property type="term" value="F:phosphorelay sensor kinase activity"/>
    <property type="evidence" value="ECO:0007669"/>
    <property type="project" value="InterPro"/>
</dbReference>
<keyword evidence="6" id="KW-1133">Transmembrane helix</keyword>
<keyword evidence="4" id="KW-0902">Two-component regulatory system</keyword>
<evidence type="ECO:0000256" key="6">
    <source>
        <dbReference type="SAM" id="Phobius"/>
    </source>
</evidence>
<keyword evidence="10" id="KW-0808">Transferase</keyword>
<dbReference type="SUPFAM" id="SSF47384">
    <property type="entry name" value="Homodimeric domain of signal transducing histidine kinase"/>
    <property type="match status" value="1"/>
</dbReference>
<dbReference type="InterPro" id="IPR011006">
    <property type="entry name" value="CheY-like_superfamily"/>
</dbReference>
<dbReference type="PANTHER" id="PTHR45339">
    <property type="entry name" value="HYBRID SIGNAL TRANSDUCTION HISTIDINE KINASE J"/>
    <property type="match status" value="1"/>
</dbReference>
<dbReference type="PRINTS" id="PR00344">
    <property type="entry name" value="BCTRLSENSOR"/>
</dbReference>
<dbReference type="Pfam" id="PF00072">
    <property type="entry name" value="Response_reg"/>
    <property type="match status" value="1"/>
</dbReference>
<feature type="domain" description="Histidine kinase" evidence="8">
    <location>
        <begin position="429"/>
        <end position="650"/>
    </location>
</feature>
<feature type="transmembrane region" description="Helical" evidence="6">
    <location>
        <begin position="233"/>
        <end position="256"/>
    </location>
</feature>
<dbReference type="Gene3D" id="3.30.565.10">
    <property type="entry name" value="Histidine kinase-like ATPase, C-terminal domain"/>
    <property type="match status" value="1"/>
</dbReference>
<dbReference type="Pfam" id="PF00512">
    <property type="entry name" value="HisKA"/>
    <property type="match status" value="1"/>
</dbReference>
<feature type="transmembrane region" description="Helical" evidence="6">
    <location>
        <begin position="354"/>
        <end position="375"/>
    </location>
</feature>
<dbReference type="FunFam" id="3.30.565.10:FF:000010">
    <property type="entry name" value="Sensor histidine kinase RcsC"/>
    <property type="match status" value="1"/>
</dbReference>
<keyword evidence="6" id="KW-0812">Transmembrane</keyword>
<dbReference type="Pfam" id="PF07695">
    <property type="entry name" value="7TMR-DISM_7TM"/>
    <property type="match status" value="1"/>
</dbReference>
<dbReference type="SMART" id="SM00448">
    <property type="entry name" value="REC"/>
    <property type="match status" value="1"/>
</dbReference>
<feature type="transmembrane region" description="Helical" evidence="6">
    <location>
        <begin position="207"/>
        <end position="226"/>
    </location>
</feature>
<dbReference type="EMBL" id="SNWP01000010">
    <property type="protein sequence ID" value="TDO29336.1"/>
    <property type="molecule type" value="Genomic_DNA"/>
</dbReference>
<dbReference type="PROSITE" id="PS50109">
    <property type="entry name" value="HIS_KIN"/>
    <property type="match status" value="1"/>
</dbReference>
<dbReference type="Gene3D" id="3.40.50.2300">
    <property type="match status" value="1"/>
</dbReference>
<keyword evidence="6" id="KW-0472">Membrane</keyword>
<dbReference type="Proteomes" id="UP000295741">
    <property type="component" value="Unassembled WGS sequence"/>
</dbReference>
<dbReference type="InterPro" id="IPR001789">
    <property type="entry name" value="Sig_transdc_resp-reg_receiver"/>
</dbReference>
<evidence type="ECO:0000256" key="3">
    <source>
        <dbReference type="ARBA" id="ARBA00022553"/>
    </source>
</evidence>
<feature type="chain" id="PRO_5020496749" description="histidine kinase" evidence="7">
    <location>
        <begin position="29"/>
        <end position="791"/>
    </location>
</feature>
<dbReference type="InterPro" id="IPR003594">
    <property type="entry name" value="HATPase_dom"/>
</dbReference>
<gene>
    <name evidence="10" type="ORF">BC659_1425</name>
</gene>
<keyword evidence="3 5" id="KW-0597">Phosphoprotein</keyword>
<evidence type="ECO:0000256" key="5">
    <source>
        <dbReference type="PROSITE-ProRule" id="PRU00169"/>
    </source>
</evidence>
<feature type="transmembrane region" description="Helical" evidence="6">
    <location>
        <begin position="387"/>
        <end position="405"/>
    </location>
</feature>
<dbReference type="CDD" id="cd00082">
    <property type="entry name" value="HisKA"/>
    <property type="match status" value="1"/>
</dbReference>
<keyword evidence="10" id="KW-0418">Kinase</keyword>
<dbReference type="PROSITE" id="PS50110">
    <property type="entry name" value="RESPONSE_REGULATORY"/>
    <property type="match status" value="1"/>
</dbReference>
<feature type="signal peptide" evidence="7">
    <location>
        <begin position="1"/>
        <end position="28"/>
    </location>
</feature>
<dbReference type="Pfam" id="PF02518">
    <property type="entry name" value="HATPase_c"/>
    <property type="match status" value="1"/>
</dbReference>
<dbReference type="SUPFAM" id="SSF49785">
    <property type="entry name" value="Galactose-binding domain-like"/>
    <property type="match status" value="1"/>
</dbReference>
<evidence type="ECO:0000256" key="4">
    <source>
        <dbReference type="ARBA" id="ARBA00023012"/>
    </source>
</evidence>